<dbReference type="OrthoDB" id="8481967at2"/>
<reference evidence="2 3" key="1">
    <citation type="submission" date="2012-06" db="EMBL/GenBank/DDBJ databases">
        <title>Complete sequence of Thiocystis violascens DSM 198.</title>
        <authorList>
            <consortium name="US DOE Joint Genome Institute"/>
            <person name="Lucas S."/>
            <person name="Han J."/>
            <person name="Lapidus A."/>
            <person name="Cheng J.-F."/>
            <person name="Goodwin L."/>
            <person name="Pitluck S."/>
            <person name="Peters L."/>
            <person name="Ovchinnikova G."/>
            <person name="Teshima H."/>
            <person name="Detter J.C."/>
            <person name="Han C."/>
            <person name="Tapia R."/>
            <person name="Land M."/>
            <person name="Hauser L."/>
            <person name="Kyrpides N."/>
            <person name="Ivanova N."/>
            <person name="Pagani I."/>
            <person name="Vogl K."/>
            <person name="Liu Z."/>
            <person name="Frigaard N.-U."/>
            <person name="Bryant D."/>
            <person name="Woyke T."/>
        </authorList>
    </citation>
    <scope>NUCLEOTIDE SEQUENCE [LARGE SCALE GENOMIC DNA]</scope>
    <source>
        <strain evidence="3">ATCC 17096 / DSM 198 / 6111</strain>
    </source>
</reference>
<dbReference type="Proteomes" id="UP000006062">
    <property type="component" value="Chromosome"/>
</dbReference>
<feature type="region of interest" description="Disordered" evidence="1">
    <location>
        <begin position="132"/>
        <end position="161"/>
    </location>
</feature>
<dbReference type="RefSeq" id="WP_014777750.1">
    <property type="nucleotide sequence ID" value="NC_018012.1"/>
</dbReference>
<dbReference type="STRING" id="765911.Thivi_1244"/>
<organism evidence="2 3">
    <name type="scientific">Thiocystis violascens (strain ATCC 17096 / DSM 198 / 6111)</name>
    <name type="common">Chromatium violascens</name>
    <dbReference type="NCBI Taxonomy" id="765911"/>
    <lineage>
        <taxon>Bacteria</taxon>
        <taxon>Pseudomonadati</taxon>
        <taxon>Pseudomonadota</taxon>
        <taxon>Gammaproteobacteria</taxon>
        <taxon>Chromatiales</taxon>
        <taxon>Chromatiaceae</taxon>
        <taxon>Thiocystis</taxon>
    </lineage>
</organism>
<accession>I3Y8E9</accession>
<evidence type="ECO:0000313" key="2">
    <source>
        <dbReference type="EMBL" id="AFL73267.1"/>
    </source>
</evidence>
<name>I3Y8E9_THIV6</name>
<dbReference type="SUPFAM" id="SSF69349">
    <property type="entry name" value="Phage fibre proteins"/>
    <property type="match status" value="1"/>
</dbReference>
<proteinExistence type="predicted"/>
<evidence type="ECO:0000313" key="3">
    <source>
        <dbReference type="Proteomes" id="UP000006062"/>
    </source>
</evidence>
<sequence length="268" mass="30557">MKFLVTPDFNEKLASLATEGLVAIAGIASYIKNTSRENLIRDRSEIEVRTLSSEILVLKNGNYSVFASFDGGSDEEYLILLDIVEEAQSVSSRSGFIATKDPRKNPTLDPNRNMTIDPRRNMTIDPRRNMTIDPNRNMTIDPRRNMTIDPRRNMTIDPNRNMTIDPRRNMTIDPNRNMTIDPRRNRYYGGPYLYDVNLNQEGFVVRANEEISLIFDSSARFTSYLVSNGKEGKNIFDVSGKWIGFVIPAKDDVLLKFDTSGQWMGIIV</sequence>
<gene>
    <name evidence="2" type="ordered locus">Thivi_1244</name>
</gene>
<feature type="region of interest" description="Disordered" evidence="1">
    <location>
        <begin position="94"/>
        <end position="114"/>
    </location>
</feature>
<dbReference type="HOGENOM" id="CLU_1037983_0_0_6"/>
<dbReference type="AlphaFoldDB" id="I3Y8E9"/>
<protein>
    <submittedName>
        <fullName evidence="2">Uncharacterized protein</fullName>
    </submittedName>
</protein>
<evidence type="ECO:0000256" key="1">
    <source>
        <dbReference type="SAM" id="MobiDB-lite"/>
    </source>
</evidence>
<feature type="compositionally biased region" description="Basic and acidic residues" evidence="1">
    <location>
        <begin position="141"/>
        <end position="154"/>
    </location>
</feature>
<dbReference type="EMBL" id="CP003154">
    <property type="protein sequence ID" value="AFL73267.1"/>
    <property type="molecule type" value="Genomic_DNA"/>
</dbReference>
<dbReference type="eggNOG" id="ENOG50336JU">
    <property type="taxonomic scope" value="Bacteria"/>
</dbReference>
<dbReference type="KEGG" id="tvi:Thivi_1244"/>
<keyword evidence="3" id="KW-1185">Reference proteome</keyword>